<reference evidence="1 2" key="1">
    <citation type="submission" date="2019-03" db="EMBL/GenBank/DDBJ databases">
        <title>Draft Genome Sequence of Desulfosporosinus fructosivorans Strain 63.6F, Isolated from Marine Sediment in the Baltic Sea.</title>
        <authorList>
            <person name="Hausmann B."/>
            <person name="Vandieken V."/>
            <person name="Pjevac P."/>
            <person name="Schreck K."/>
            <person name="Herbold C.W."/>
            <person name="Loy A."/>
        </authorList>
    </citation>
    <scope>NUCLEOTIDE SEQUENCE [LARGE SCALE GENOMIC DNA]</scope>
    <source>
        <strain evidence="1 2">63.6F</strain>
    </source>
</reference>
<dbReference type="Proteomes" id="UP000298460">
    <property type="component" value="Unassembled WGS sequence"/>
</dbReference>
<dbReference type="EMBL" id="SPQQ01000008">
    <property type="protein sequence ID" value="TGE36289.1"/>
    <property type="molecule type" value="Genomic_DNA"/>
</dbReference>
<accession>A0A4Z0R189</accession>
<dbReference type="AlphaFoldDB" id="A0A4Z0R189"/>
<dbReference type="RefSeq" id="WP_135550075.1">
    <property type="nucleotide sequence ID" value="NZ_SPQQ01000008.1"/>
</dbReference>
<name>A0A4Z0R189_9FIRM</name>
<comment type="caution">
    <text evidence="1">The sequence shown here is derived from an EMBL/GenBank/DDBJ whole genome shotgun (WGS) entry which is preliminary data.</text>
</comment>
<sequence>MLDFLGDIFIGLGEIIMAFSSTKNTEFEELNKEEWFSQLYNDYRYRNVIHETWKVRRYLNKKENVQLLINHQQERENFIKWVKDEHERITWGKKRDKG</sequence>
<organism evidence="1 2">
    <name type="scientific">Desulfosporosinus fructosivorans</name>
    <dbReference type="NCBI Taxonomy" id="2018669"/>
    <lineage>
        <taxon>Bacteria</taxon>
        <taxon>Bacillati</taxon>
        <taxon>Bacillota</taxon>
        <taxon>Clostridia</taxon>
        <taxon>Eubacteriales</taxon>
        <taxon>Desulfitobacteriaceae</taxon>
        <taxon>Desulfosporosinus</taxon>
    </lineage>
</organism>
<keyword evidence="2" id="KW-1185">Reference proteome</keyword>
<protein>
    <submittedName>
        <fullName evidence="1">Uncharacterized protein</fullName>
    </submittedName>
</protein>
<proteinExistence type="predicted"/>
<evidence type="ECO:0000313" key="2">
    <source>
        <dbReference type="Proteomes" id="UP000298460"/>
    </source>
</evidence>
<evidence type="ECO:0000313" key="1">
    <source>
        <dbReference type="EMBL" id="TGE36289.1"/>
    </source>
</evidence>
<gene>
    <name evidence="1" type="ORF">E4K67_20330</name>
</gene>
<dbReference type="OrthoDB" id="2455380at2"/>